<comment type="similarity">
    <text evidence="10">Belongs to the NadD family.</text>
</comment>
<feature type="domain" description="Cytidyltransferase-like" evidence="11">
    <location>
        <begin position="8"/>
        <end position="164"/>
    </location>
</feature>
<keyword evidence="6 10" id="KW-0547">Nucleotide-binding</keyword>
<evidence type="ECO:0000313" key="12">
    <source>
        <dbReference type="EMBL" id="MED1205061.1"/>
    </source>
</evidence>
<evidence type="ECO:0000256" key="7">
    <source>
        <dbReference type="ARBA" id="ARBA00022840"/>
    </source>
</evidence>
<reference evidence="12 13" key="1">
    <citation type="submission" date="2023-03" db="EMBL/GenBank/DDBJ databases">
        <title>Bacillus Genome Sequencing.</title>
        <authorList>
            <person name="Dunlap C."/>
        </authorList>
    </citation>
    <scope>NUCLEOTIDE SEQUENCE [LARGE SCALE GENOMIC DNA]</scope>
    <source>
        <strain evidence="12 13">B-23453</strain>
    </source>
</reference>
<dbReference type="RefSeq" id="WP_066262020.1">
    <property type="nucleotide sequence ID" value="NZ_JARMAB010000030.1"/>
</dbReference>
<evidence type="ECO:0000256" key="3">
    <source>
        <dbReference type="ARBA" id="ARBA00022642"/>
    </source>
</evidence>
<comment type="pathway">
    <text evidence="2 10">Cofactor biosynthesis; NAD(+) biosynthesis; deamido-NAD(+) from nicotinate D-ribonucleotide: step 1/1.</text>
</comment>
<dbReference type="HAMAP" id="MF_00244">
    <property type="entry name" value="NaMN_adenylyltr"/>
    <property type="match status" value="1"/>
</dbReference>
<sequence length="192" mass="22379">MSKKQIGIVGGTFNPPHLGHLIIANEVLHALDLEEIRFMPNHVPPHKEKLKNITDEERIKMLTLSIKDHPQFKLETIEMERSGPSYTYDTIMLLKNREPDVDFYFIIGADMIEYLPKWHKIDELVKQVTFVGVNRPSHSSDTEFPILHIEIPEINLSSTLIRERLSENRSVKYLLKDSVLEYIKETRLYGTK</sequence>
<dbReference type="Gene3D" id="3.40.50.620">
    <property type="entry name" value="HUPs"/>
    <property type="match status" value="1"/>
</dbReference>
<dbReference type="InterPro" id="IPR005248">
    <property type="entry name" value="NadD/NMNAT"/>
</dbReference>
<comment type="function">
    <text evidence="1 10">Catalyzes the reversible adenylation of nicotinate mononucleotide (NaMN) to nicotinic acid adenine dinucleotide (NaAD).</text>
</comment>
<gene>
    <name evidence="10" type="primary">nadD</name>
    <name evidence="12" type="ORF">P4T90_18600</name>
</gene>
<dbReference type="InterPro" id="IPR014729">
    <property type="entry name" value="Rossmann-like_a/b/a_fold"/>
</dbReference>
<dbReference type="PANTHER" id="PTHR39321">
    <property type="entry name" value="NICOTINATE-NUCLEOTIDE ADENYLYLTRANSFERASE-RELATED"/>
    <property type="match status" value="1"/>
</dbReference>
<dbReference type="EMBL" id="JARMAB010000030">
    <property type="protein sequence ID" value="MED1205061.1"/>
    <property type="molecule type" value="Genomic_DNA"/>
</dbReference>
<evidence type="ECO:0000256" key="1">
    <source>
        <dbReference type="ARBA" id="ARBA00002324"/>
    </source>
</evidence>
<keyword evidence="7 10" id="KW-0067">ATP-binding</keyword>
<evidence type="ECO:0000256" key="9">
    <source>
        <dbReference type="ARBA" id="ARBA00048721"/>
    </source>
</evidence>
<dbReference type="NCBIfam" id="TIGR00125">
    <property type="entry name" value="cyt_tran_rel"/>
    <property type="match status" value="1"/>
</dbReference>
<evidence type="ECO:0000313" key="13">
    <source>
        <dbReference type="Proteomes" id="UP001341444"/>
    </source>
</evidence>
<dbReference type="InterPro" id="IPR004821">
    <property type="entry name" value="Cyt_trans-like"/>
</dbReference>
<dbReference type="PANTHER" id="PTHR39321:SF3">
    <property type="entry name" value="PHOSPHOPANTETHEINE ADENYLYLTRANSFERASE"/>
    <property type="match status" value="1"/>
</dbReference>
<dbReference type="EC" id="2.7.7.18" evidence="10"/>
<dbReference type="SUPFAM" id="SSF52374">
    <property type="entry name" value="Nucleotidylyl transferase"/>
    <property type="match status" value="1"/>
</dbReference>
<dbReference type="Pfam" id="PF01467">
    <property type="entry name" value="CTP_transf_like"/>
    <property type="match status" value="1"/>
</dbReference>
<evidence type="ECO:0000256" key="6">
    <source>
        <dbReference type="ARBA" id="ARBA00022741"/>
    </source>
</evidence>
<keyword evidence="3 10" id="KW-0662">Pyridine nucleotide biosynthesis</keyword>
<dbReference type="GO" id="GO:0004515">
    <property type="term" value="F:nicotinate-nucleotide adenylyltransferase activity"/>
    <property type="evidence" value="ECO:0007669"/>
    <property type="project" value="UniProtKB-EC"/>
</dbReference>
<dbReference type="NCBIfam" id="TIGR00482">
    <property type="entry name" value="nicotinate (nicotinamide) nucleotide adenylyltransferase"/>
    <property type="match status" value="1"/>
</dbReference>
<keyword evidence="8 10" id="KW-0520">NAD</keyword>
<dbReference type="NCBIfam" id="NF000841">
    <property type="entry name" value="PRK00071.1-4"/>
    <property type="match status" value="1"/>
</dbReference>
<dbReference type="Proteomes" id="UP001341444">
    <property type="component" value="Unassembled WGS sequence"/>
</dbReference>
<dbReference type="CDD" id="cd02165">
    <property type="entry name" value="NMNAT"/>
    <property type="match status" value="1"/>
</dbReference>
<evidence type="ECO:0000256" key="5">
    <source>
        <dbReference type="ARBA" id="ARBA00022695"/>
    </source>
</evidence>
<keyword evidence="5 10" id="KW-0548">Nucleotidyltransferase</keyword>
<comment type="caution">
    <text evidence="12">The sequence shown here is derived from an EMBL/GenBank/DDBJ whole genome shotgun (WGS) entry which is preliminary data.</text>
</comment>
<accession>A0ABU6MK49</accession>
<evidence type="ECO:0000256" key="2">
    <source>
        <dbReference type="ARBA" id="ARBA00005019"/>
    </source>
</evidence>
<keyword evidence="13" id="KW-1185">Reference proteome</keyword>
<evidence type="ECO:0000256" key="4">
    <source>
        <dbReference type="ARBA" id="ARBA00022679"/>
    </source>
</evidence>
<protein>
    <recommendedName>
        <fullName evidence="10">Probable nicotinate-nucleotide adenylyltransferase</fullName>
        <ecNumber evidence="10">2.7.7.18</ecNumber>
    </recommendedName>
    <alternativeName>
        <fullName evidence="10">Deamido-NAD(+) diphosphorylase</fullName>
    </alternativeName>
    <alternativeName>
        <fullName evidence="10">Deamido-NAD(+) pyrophosphorylase</fullName>
    </alternativeName>
    <alternativeName>
        <fullName evidence="10">Nicotinate mononucleotide adenylyltransferase</fullName>
        <shortName evidence="10">NaMN adenylyltransferase</shortName>
    </alternativeName>
</protein>
<name>A0ABU6MK49_9BACI</name>
<proteinExistence type="inferred from homology"/>
<organism evidence="12 13">
    <name type="scientific">Heyndrickxia acidicola</name>
    <dbReference type="NCBI Taxonomy" id="209389"/>
    <lineage>
        <taxon>Bacteria</taxon>
        <taxon>Bacillati</taxon>
        <taxon>Bacillota</taxon>
        <taxon>Bacilli</taxon>
        <taxon>Bacillales</taxon>
        <taxon>Bacillaceae</taxon>
        <taxon>Heyndrickxia</taxon>
    </lineage>
</organism>
<evidence type="ECO:0000256" key="10">
    <source>
        <dbReference type="HAMAP-Rule" id="MF_00244"/>
    </source>
</evidence>
<keyword evidence="4 10" id="KW-0808">Transferase</keyword>
<evidence type="ECO:0000256" key="8">
    <source>
        <dbReference type="ARBA" id="ARBA00023027"/>
    </source>
</evidence>
<comment type="catalytic activity">
    <reaction evidence="9 10">
        <text>nicotinate beta-D-ribonucleotide + ATP + H(+) = deamido-NAD(+) + diphosphate</text>
        <dbReference type="Rhea" id="RHEA:22860"/>
        <dbReference type="ChEBI" id="CHEBI:15378"/>
        <dbReference type="ChEBI" id="CHEBI:30616"/>
        <dbReference type="ChEBI" id="CHEBI:33019"/>
        <dbReference type="ChEBI" id="CHEBI:57502"/>
        <dbReference type="ChEBI" id="CHEBI:58437"/>
        <dbReference type="EC" id="2.7.7.18"/>
    </reaction>
</comment>
<dbReference type="NCBIfam" id="NF000840">
    <property type="entry name" value="PRK00071.1-3"/>
    <property type="match status" value="1"/>
</dbReference>
<evidence type="ECO:0000259" key="11">
    <source>
        <dbReference type="Pfam" id="PF01467"/>
    </source>
</evidence>